<reference evidence="2" key="1">
    <citation type="submission" date="2023-07" db="EMBL/GenBank/DDBJ databases">
        <authorList>
            <consortium name="AG Swart"/>
            <person name="Singh M."/>
            <person name="Singh A."/>
            <person name="Seah K."/>
            <person name="Emmerich C."/>
        </authorList>
    </citation>
    <scope>NUCLEOTIDE SEQUENCE</scope>
    <source>
        <strain evidence="2">DP1</strain>
    </source>
</reference>
<keyword evidence="1" id="KW-0175">Coiled coil</keyword>
<dbReference type="EMBL" id="CAMPGE010015767">
    <property type="protein sequence ID" value="CAI2374371.1"/>
    <property type="molecule type" value="Genomic_DNA"/>
</dbReference>
<name>A0AAD1XKD0_EUPCR</name>
<sequence>MNNIEEDSEIAKLLSSIIPDHDSLGFGNITRSMCILESNMNGNETRKIKAMLIQKMPDKEKIVLLALLDVSMQIMKKQHAEILKRDAIIQEKLSEHKLKQDLLKIREEINSKDNQVISDIKYELKEKAQKISELTHILERKNDTIQNLKAELKEMKNIMRDMEISASQVNPGIQCNQENSYFDMPKEEYKETGDIDQIIELRNEIAEKDELLVERLDNIGSLSQKLILLKQQFDRVKLDLDKTKRHLSKQMEMHRKLNKKYSELKKDKINKDLEESGLLGDISSSKEGFDNSQLLNISSISSIRGSDNDY</sequence>
<gene>
    <name evidence="2" type="ORF">ECRASSUSDP1_LOCUS15723</name>
</gene>
<dbReference type="AlphaFoldDB" id="A0AAD1XKD0"/>
<evidence type="ECO:0000313" key="2">
    <source>
        <dbReference type="EMBL" id="CAI2374371.1"/>
    </source>
</evidence>
<feature type="coiled-coil region" evidence="1">
    <location>
        <begin position="131"/>
        <end position="165"/>
    </location>
</feature>
<comment type="caution">
    <text evidence="2">The sequence shown here is derived from an EMBL/GenBank/DDBJ whole genome shotgun (WGS) entry which is preliminary data.</text>
</comment>
<keyword evidence="3" id="KW-1185">Reference proteome</keyword>
<proteinExistence type="predicted"/>
<evidence type="ECO:0000313" key="3">
    <source>
        <dbReference type="Proteomes" id="UP001295684"/>
    </source>
</evidence>
<protein>
    <submittedName>
        <fullName evidence="2">Uncharacterized protein</fullName>
    </submittedName>
</protein>
<dbReference type="Proteomes" id="UP001295684">
    <property type="component" value="Unassembled WGS sequence"/>
</dbReference>
<organism evidence="2 3">
    <name type="scientific">Euplotes crassus</name>
    <dbReference type="NCBI Taxonomy" id="5936"/>
    <lineage>
        <taxon>Eukaryota</taxon>
        <taxon>Sar</taxon>
        <taxon>Alveolata</taxon>
        <taxon>Ciliophora</taxon>
        <taxon>Intramacronucleata</taxon>
        <taxon>Spirotrichea</taxon>
        <taxon>Hypotrichia</taxon>
        <taxon>Euplotida</taxon>
        <taxon>Euplotidae</taxon>
        <taxon>Moneuplotes</taxon>
    </lineage>
</organism>
<evidence type="ECO:0000256" key="1">
    <source>
        <dbReference type="SAM" id="Coils"/>
    </source>
</evidence>
<accession>A0AAD1XKD0</accession>